<keyword evidence="2" id="KW-1185">Reference proteome</keyword>
<proteinExistence type="predicted"/>
<organism evidence="1 2">
    <name type="scientific">Metabacillus hrfriensis</name>
    <dbReference type="NCBI Taxonomy" id="3048891"/>
    <lineage>
        <taxon>Bacteria</taxon>
        <taxon>Bacillati</taxon>
        <taxon>Bacillota</taxon>
        <taxon>Bacilli</taxon>
        <taxon>Bacillales</taxon>
        <taxon>Bacillaceae</taxon>
        <taxon>Metabacillus</taxon>
    </lineage>
</organism>
<dbReference type="Proteomes" id="UP001226091">
    <property type="component" value="Chromosome"/>
</dbReference>
<evidence type="ECO:0000313" key="2">
    <source>
        <dbReference type="Proteomes" id="UP001226091"/>
    </source>
</evidence>
<gene>
    <name evidence="1" type="primary">rbsK</name>
    <name evidence="1" type="ORF">QLQ22_04165</name>
</gene>
<dbReference type="EC" id="2.7.1.15" evidence="1"/>
<name>A0ACD4RDN8_9BACI</name>
<evidence type="ECO:0000313" key="1">
    <source>
        <dbReference type="EMBL" id="WHZ58548.1"/>
    </source>
</evidence>
<dbReference type="EMBL" id="CP126116">
    <property type="protein sequence ID" value="WHZ58548.1"/>
    <property type="molecule type" value="Genomic_DNA"/>
</dbReference>
<protein>
    <submittedName>
        <fullName evidence="1">Ribokinase</fullName>
        <ecNumber evidence="1">2.7.1.15</ecNumber>
    </submittedName>
</protein>
<keyword evidence="1" id="KW-0808">Transferase</keyword>
<reference evidence="2" key="1">
    <citation type="journal article" date="2025" name="Aquaculture">
        <title>Assessment of the bioflocculant production and safety properties of Metabacillus hrfriensis sp. nov. based on phenotypic and whole-genome sequencing analysis.</title>
        <authorList>
            <person name="Zhang R."/>
            <person name="Zhao Z."/>
            <person name="Luo L."/>
            <person name="Wang S."/>
            <person name="Guo K."/>
            <person name="Xu W."/>
        </authorList>
    </citation>
    <scope>NUCLEOTIDE SEQUENCE [LARGE SCALE GENOMIC DNA]</scope>
    <source>
        <strain evidence="2">CT-WN-B3</strain>
    </source>
</reference>
<accession>A0ACD4RDN8</accession>
<sequence>MNKIAVIGSLNMDLVAVTDISPKMGETVIGKDFHMFPGGKGANQATAAARLGGSVKLFGTLGDDQHGKFLLHQLENNKVDGSSIQMRRDAPTGCAIIEICEAQNRIIVVQGANAKTDEDYLQKKINDLLEADVILISMEIPMQPIEYIIKELADHEKIIILNPAPAVPLSDELISHCTYLLPNEHEAKIIFNGKYEETEALKKYPNKLVITKGEQGVTFFNGQKMETVPAIKVNPVDSTGAGDTFAGAFSYALSEEKPLKECIQYAVIAAGLSVEKRGAQSGMPTAAEVKEYCSRAAVDD</sequence>